<evidence type="ECO:0000256" key="8">
    <source>
        <dbReference type="ARBA" id="ARBA00023136"/>
    </source>
</evidence>
<keyword evidence="2 10" id="KW-0813">Transport</keyword>
<dbReference type="Proteomes" id="UP000192739">
    <property type="component" value="Unassembled WGS sequence"/>
</dbReference>
<feature type="transmembrane region" description="Helical" evidence="10">
    <location>
        <begin position="151"/>
        <end position="168"/>
    </location>
</feature>
<evidence type="ECO:0000256" key="4">
    <source>
        <dbReference type="ARBA" id="ARBA00022692"/>
    </source>
</evidence>
<evidence type="ECO:0000256" key="5">
    <source>
        <dbReference type="ARBA" id="ARBA00022989"/>
    </source>
</evidence>
<dbReference type="InterPro" id="IPR004705">
    <property type="entry name" value="Cation/H_exchanger_CPA1_bac"/>
</dbReference>
<evidence type="ECO:0000256" key="3">
    <source>
        <dbReference type="ARBA" id="ARBA00022475"/>
    </source>
</evidence>
<reference evidence="12 13" key="1">
    <citation type="submission" date="2017-02" db="EMBL/GenBank/DDBJ databases">
        <title>The new phylogeny of genus Mycobacterium.</title>
        <authorList>
            <person name="Tortoli E."/>
            <person name="Trovato A."/>
            <person name="Cirillo D.M."/>
        </authorList>
    </citation>
    <scope>NUCLEOTIDE SEQUENCE [LARGE SCALE GENOMIC DNA]</scope>
    <source>
        <strain evidence="12 13">DSM 44049</strain>
    </source>
</reference>
<feature type="domain" description="Cation/H+ exchanger transmembrane" evidence="11">
    <location>
        <begin position="11"/>
        <end position="406"/>
    </location>
</feature>
<dbReference type="OrthoDB" id="57886at2"/>
<keyword evidence="3 10" id="KW-1003">Cell membrane</keyword>
<keyword evidence="8 10" id="KW-0472">Membrane</keyword>
<gene>
    <name evidence="12" type="ORF">BST27_00610</name>
</gene>
<evidence type="ECO:0000313" key="13">
    <source>
        <dbReference type="Proteomes" id="UP000192739"/>
    </source>
</evidence>
<dbReference type="PANTHER" id="PTHR10110">
    <property type="entry name" value="SODIUM/HYDROGEN EXCHANGER"/>
    <property type="match status" value="1"/>
</dbReference>
<dbReference type="GO" id="GO:0051453">
    <property type="term" value="P:regulation of intracellular pH"/>
    <property type="evidence" value="ECO:0007669"/>
    <property type="project" value="TreeGrafter"/>
</dbReference>
<dbReference type="RefSeq" id="WP_069420600.1">
    <property type="nucleotide sequence ID" value="NZ_CBCRZH010000003.1"/>
</dbReference>
<keyword evidence="4 10" id="KW-0812">Transmembrane</keyword>
<feature type="transmembrane region" description="Helical" evidence="10">
    <location>
        <begin position="78"/>
        <end position="99"/>
    </location>
</feature>
<accession>A0A1E3SAI2</accession>
<comment type="function">
    <text evidence="10">Na(+)/H(+) antiporter that extrudes sodium in exchange for external protons.</text>
</comment>
<dbReference type="GO" id="GO:0098719">
    <property type="term" value="P:sodium ion import across plasma membrane"/>
    <property type="evidence" value="ECO:0007669"/>
    <property type="project" value="TreeGrafter"/>
</dbReference>
<dbReference type="STRING" id="28445.BHQ20_18435"/>
<evidence type="ECO:0000313" key="12">
    <source>
        <dbReference type="EMBL" id="ORB10658.1"/>
    </source>
</evidence>
<comment type="caution">
    <text evidence="10">Lacks conserved residue(s) required for the propagation of feature annotation.</text>
</comment>
<dbReference type="NCBIfam" id="TIGR00831">
    <property type="entry name" value="a_cpa1"/>
    <property type="match status" value="1"/>
</dbReference>
<dbReference type="GO" id="GO:0005886">
    <property type="term" value="C:plasma membrane"/>
    <property type="evidence" value="ECO:0007669"/>
    <property type="project" value="UniProtKB-SubCell"/>
</dbReference>
<feature type="transmembrane region" description="Helical" evidence="10">
    <location>
        <begin position="345"/>
        <end position="366"/>
    </location>
</feature>
<dbReference type="GO" id="GO:0015386">
    <property type="term" value="F:potassium:proton antiporter activity"/>
    <property type="evidence" value="ECO:0007669"/>
    <property type="project" value="TreeGrafter"/>
</dbReference>
<feature type="transmembrane region" description="Helical" evidence="10">
    <location>
        <begin position="381"/>
        <end position="404"/>
    </location>
</feature>
<feature type="transmembrane region" description="Helical" evidence="10">
    <location>
        <begin position="300"/>
        <end position="324"/>
    </location>
</feature>
<dbReference type="GO" id="GO:0015385">
    <property type="term" value="F:sodium:proton antiporter activity"/>
    <property type="evidence" value="ECO:0007669"/>
    <property type="project" value="InterPro"/>
</dbReference>
<evidence type="ECO:0000256" key="2">
    <source>
        <dbReference type="ARBA" id="ARBA00022448"/>
    </source>
</evidence>
<protein>
    <submittedName>
        <fullName evidence="12">Na+/H+ antiporter</fullName>
    </submittedName>
</protein>
<dbReference type="Gene3D" id="6.10.140.1330">
    <property type="match status" value="1"/>
</dbReference>
<keyword evidence="9 10" id="KW-0739">Sodium transport</keyword>
<dbReference type="InterPro" id="IPR006153">
    <property type="entry name" value="Cation/H_exchanger_TM"/>
</dbReference>
<feature type="transmembrane region" description="Helical" evidence="10">
    <location>
        <begin position="50"/>
        <end position="66"/>
    </location>
</feature>
<feature type="transmembrane region" description="Helical" evidence="10">
    <location>
        <begin position="257"/>
        <end position="280"/>
    </location>
</feature>
<organism evidence="12 13">
    <name type="scientific">Mycobacterium intermedium</name>
    <dbReference type="NCBI Taxonomy" id="28445"/>
    <lineage>
        <taxon>Bacteria</taxon>
        <taxon>Bacillati</taxon>
        <taxon>Actinomycetota</taxon>
        <taxon>Actinomycetes</taxon>
        <taxon>Mycobacteriales</taxon>
        <taxon>Mycobacteriaceae</taxon>
        <taxon>Mycobacterium</taxon>
        <taxon>Mycobacterium simiae complex</taxon>
    </lineage>
</organism>
<feature type="transmembrane region" description="Helical" evidence="10">
    <location>
        <begin position="180"/>
        <end position="200"/>
    </location>
</feature>
<evidence type="ECO:0000256" key="10">
    <source>
        <dbReference type="RuleBase" id="RU366002"/>
    </source>
</evidence>
<dbReference type="InterPro" id="IPR018422">
    <property type="entry name" value="Cation/H_exchanger_CPA1"/>
</dbReference>
<keyword evidence="5 10" id="KW-1133">Transmembrane helix</keyword>
<evidence type="ECO:0000259" key="11">
    <source>
        <dbReference type="Pfam" id="PF00999"/>
    </source>
</evidence>
<evidence type="ECO:0000256" key="7">
    <source>
        <dbReference type="ARBA" id="ARBA00023065"/>
    </source>
</evidence>
<keyword evidence="13" id="KW-1185">Reference proteome</keyword>
<evidence type="ECO:0000256" key="1">
    <source>
        <dbReference type="ARBA" id="ARBA00004651"/>
    </source>
</evidence>
<dbReference type="Pfam" id="PF00999">
    <property type="entry name" value="Na_H_Exchanger"/>
    <property type="match status" value="1"/>
</dbReference>
<feature type="transmembrane region" description="Helical" evidence="10">
    <location>
        <begin position="220"/>
        <end position="245"/>
    </location>
</feature>
<sequence length="536" mass="57519">MFGLVVIVTLVAAVVIGTVVGRRYRVGPPVLLILLGALLGLIPSFGDVEIHGEIVLLLFLPAILYWESLNTSFRELRWNIRAVIMFSIGLVIATAFAVSTTARLLGMEPHAASVLGAVLSPTDAAAVAGLAKKLPRRALTVLRGESLINDGTALVLFGVTVSVAVGGSPVGPAALTGRFILSYLGGIVAGLLVGALVTLFRRGIDAPLEEGALSLLTPFAAFLLAEAIECSGVVAVLVSALVLTYSGPKVIRARSRLQSYAFWDIATFLLNGSLWVFVGVQIPGAVRHLSDSEGGLRDTLVMAFAVTGVVIVTRFLWVEFSSVLGRIIDKTFKKPSHYAPFRQRFVTSWAGFRGAVSLAAALAVPFTTHGGTAPFPERNRIIFIVVVVILVTVLVQGSTLPAVVRWADMPEDVAQADELHLAQIRSAEVALEALPEVAAEVGVGPEVLKRLKKEYEERAVLANGDGDAASDMAERSDQIRRVRLAVLDRQRRAITQLRNQNLIDDIVLRELQRDMDLQEVQLLDPSETEAYEGSGE</sequence>
<evidence type="ECO:0000256" key="9">
    <source>
        <dbReference type="ARBA" id="ARBA00023201"/>
    </source>
</evidence>
<keyword evidence="6 10" id="KW-0915">Sodium</keyword>
<dbReference type="AlphaFoldDB" id="A0A1E3SAI2"/>
<dbReference type="EMBL" id="MVHT01000001">
    <property type="protein sequence ID" value="ORB10658.1"/>
    <property type="molecule type" value="Genomic_DNA"/>
</dbReference>
<comment type="subcellular location">
    <subcellularLocation>
        <location evidence="1 10">Cell membrane</location>
        <topology evidence="1 10">Multi-pass membrane protein</topology>
    </subcellularLocation>
</comment>
<name>A0A1E3SAI2_MYCIE</name>
<keyword evidence="7 10" id="KW-0406">Ion transport</keyword>
<comment type="caution">
    <text evidence="12">The sequence shown here is derived from an EMBL/GenBank/DDBJ whole genome shotgun (WGS) entry which is preliminary data.</text>
</comment>
<comment type="similarity">
    <text evidence="10">Belongs to the monovalent cation:proton antiporter 1 (CPA1) transporter (TC 2.A.36) family.</text>
</comment>
<proteinExistence type="inferred from homology"/>
<feature type="transmembrane region" description="Helical" evidence="10">
    <location>
        <begin position="27"/>
        <end position="43"/>
    </location>
</feature>
<dbReference type="PANTHER" id="PTHR10110:SF86">
    <property type="entry name" value="SODIUM_HYDROGEN EXCHANGER 7"/>
    <property type="match status" value="1"/>
</dbReference>
<keyword evidence="10" id="KW-0050">Antiport</keyword>
<evidence type="ECO:0000256" key="6">
    <source>
        <dbReference type="ARBA" id="ARBA00023053"/>
    </source>
</evidence>